<dbReference type="EMBL" id="FO681348">
    <property type="protein sequence ID" value="CCV66542.1"/>
    <property type="molecule type" value="Genomic_DNA"/>
</dbReference>
<keyword evidence="2" id="KW-1185">Reference proteome</keyword>
<dbReference type="AlphaFoldDB" id="U4KPW7"/>
<gene>
    <name evidence="1" type="ORF">BN85315210</name>
</gene>
<name>U4KPW7_9MOLU</name>
<dbReference type="RefSeq" id="WP_030005399.1">
    <property type="nucleotide sequence ID" value="NC_022549.1"/>
</dbReference>
<evidence type="ECO:0000313" key="2">
    <source>
        <dbReference type="Proteomes" id="UP000032737"/>
    </source>
</evidence>
<sequence length="307" mass="35436">MYYTSNKKTGKAYNNLNQVIKEALNEGSLVYNKDKNVLYDFSKESVVVDYGKALFTIDTKKKRYTSIPIKYYENSIEETELEYHTGAYNYLFSKEGYDELEAIVSLKDAIFKCSKNETNYNAYVLFNHQARDQIDVGLSISKQKDRVVVQPFYYYMGGIKPKQFYIEPTILSSFQMVEPNSYQGHDRFRITLKRQVSGWYFKIEVLDTGIIYEKEVLIEKDMHQGFLGRFLVGVSLVPIKDDLFDPLCGALFKDVLIERVCLNQQAYLYPGSASMSKGYSQGYPFADVKVDGISFVCKTCYEKKSQA</sequence>
<dbReference type="Proteomes" id="UP000032737">
    <property type="component" value="Chromosome"/>
</dbReference>
<dbReference type="HOGENOM" id="CLU_902015_0_0_14"/>
<evidence type="ECO:0000313" key="1">
    <source>
        <dbReference type="EMBL" id="CCV66542.1"/>
    </source>
</evidence>
<organism evidence="1 2">
    <name type="scientific">Acholeplasma brassicae</name>
    <dbReference type="NCBI Taxonomy" id="61635"/>
    <lineage>
        <taxon>Bacteria</taxon>
        <taxon>Bacillati</taxon>
        <taxon>Mycoplasmatota</taxon>
        <taxon>Mollicutes</taxon>
        <taxon>Acholeplasmatales</taxon>
        <taxon>Acholeplasmataceae</taxon>
        <taxon>Acholeplasma</taxon>
    </lineage>
</organism>
<protein>
    <submittedName>
        <fullName evidence="1">Uncharacterized protein</fullName>
    </submittedName>
</protein>
<reference evidence="1 2" key="1">
    <citation type="journal article" date="2013" name="J. Mol. Microbiol. Biotechnol.">
        <title>Analysis of the Complete Genomes of Acholeplasma brassicae , A. palmae and A. laidlawii and Their Comparison to the Obligate Parasites from ' Candidatus Phytoplasma'.</title>
        <authorList>
            <person name="Kube M."/>
            <person name="Siewert C."/>
            <person name="Migdoll A.M."/>
            <person name="Duduk B."/>
            <person name="Holz S."/>
            <person name="Rabus R."/>
            <person name="Seemuller E."/>
            <person name="Mitrovic J."/>
            <person name="Muller I."/>
            <person name="Buttner C."/>
            <person name="Reinhardt R."/>
        </authorList>
    </citation>
    <scope>NUCLEOTIDE SEQUENCE [LARGE SCALE GENOMIC DNA]</scope>
    <source>
        <strain evidence="2">0502</strain>
    </source>
</reference>
<dbReference type="STRING" id="61635.BN85315210"/>
<proteinExistence type="predicted"/>
<dbReference type="OrthoDB" id="384388at2"/>
<dbReference type="KEGG" id="abra:BN85315210"/>
<accession>U4KPW7</accession>